<feature type="region of interest" description="Disordered" evidence="3">
    <location>
        <begin position="1"/>
        <end position="47"/>
    </location>
</feature>
<dbReference type="EMBL" id="MU004233">
    <property type="protein sequence ID" value="KAF2670742.1"/>
    <property type="molecule type" value="Genomic_DNA"/>
</dbReference>
<evidence type="ECO:0000256" key="3">
    <source>
        <dbReference type="SAM" id="MobiDB-lite"/>
    </source>
</evidence>
<sequence length="228" mass="26144">MAKMMVRDSASASPGETDEGQQDTQDAMRLRHQSLQLSSSPPASIEHPQAPVGQIVFQEGYSAYYDSDFWPVLISEIEDLRRLFDAEPNNKTPWMSSSVLGLHIQMPTTDQSIMRPTVQESNMLCRLYFENVNPFMKILHQSHFAKELDQYRRGVFPFSEEYEALLFSIYLLTVNSLQPQVVETMFCTAKPALVARFQLATQVALMRVNFIQTDKVLVFQALLHYLVR</sequence>
<evidence type="ECO:0000256" key="2">
    <source>
        <dbReference type="ARBA" id="ARBA00023242"/>
    </source>
</evidence>
<dbReference type="AlphaFoldDB" id="A0A6A6UEY3"/>
<dbReference type="Proteomes" id="UP000799302">
    <property type="component" value="Unassembled WGS sequence"/>
</dbReference>
<keyword evidence="5" id="KW-1185">Reference proteome</keyword>
<dbReference type="PANTHER" id="PTHR31001">
    <property type="entry name" value="UNCHARACTERIZED TRANSCRIPTIONAL REGULATORY PROTEIN"/>
    <property type="match status" value="1"/>
</dbReference>
<comment type="subcellular location">
    <subcellularLocation>
        <location evidence="1">Nucleus</location>
    </subcellularLocation>
</comment>
<accession>A0A6A6UEY3</accession>
<dbReference type="PANTHER" id="PTHR31001:SF85">
    <property type="entry name" value="ZN(II)2CYS6 TRANSCRIPTION FACTOR (EUROFUNG)"/>
    <property type="match status" value="1"/>
</dbReference>
<proteinExistence type="predicted"/>
<dbReference type="InterPro" id="IPR050613">
    <property type="entry name" value="Sec_Metabolite_Reg"/>
</dbReference>
<dbReference type="OrthoDB" id="435881at2759"/>
<evidence type="ECO:0000313" key="5">
    <source>
        <dbReference type="Proteomes" id="UP000799302"/>
    </source>
</evidence>
<dbReference type="CDD" id="cd12148">
    <property type="entry name" value="fungal_TF_MHR"/>
    <property type="match status" value="1"/>
</dbReference>
<gene>
    <name evidence="4" type="ORF">BT63DRAFT_423045</name>
</gene>
<feature type="compositionally biased region" description="Low complexity" evidence="3">
    <location>
        <begin position="33"/>
        <end position="42"/>
    </location>
</feature>
<reference evidence="4" key="1">
    <citation type="journal article" date="2020" name="Stud. Mycol.">
        <title>101 Dothideomycetes genomes: a test case for predicting lifestyles and emergence of pathogens.</title>
        <authorList>
            <person name="Haridas S."/>
            <person name="Albert R."/>
            <person name="Binder M."/>
            <person name="Bloem J."/>
            <person name="Labutti K."/>
            <person name="Salamov A."/>
            <person name="Andreopoulos B."/>
            <person name="Baker S."/>
            <person name="Barry K."/>
            <person name="Bills G."/>
            <person name="Bluhm B."/>
            <person name="Cannon C."/>
            <person name="Castanera R."/>
            <person name="Culley D."/>
            <person name="Daum C."/>
            <person name="Ezra D."/>
            <person name="Gonzalez J."/>
            <person name="Henrissat B."/>
            <person name="Kuo A."/>
            <person name="Liang C."/>
            <person name="Lipzen A."/>
            <person name="Lutzoni F."/>
            <person name="Magnuson J."/>
            <person name="Mondo S."/>
            <person name="Nolan M."/>
            <person name="Ohm R."/>
            <person name="Pangilinan J."/>
            <person name="Park H.-J."/>
            <person name="Ramirez L."/>
            <person name="Alfaro M."/>
            <person name="Sun H."/>
            <person name="Tritt A."/>
            <person name="Yoshinaga Y."/>
            <person name="Zwiers L.-H."/>
            <person name="Turgeon B."/>
            <person name="Goodwin S."/>
            <person name="Spatafora J."/>
            <person name="Crous P."/>
            <person name="Grigoriev I."/>
        </authorList>
    </citation>
    <scope>NUCLEOTIDE SEQUENCE</scope>
    <source>
        <strain evidence="4">CBS 115976</strain>
    </source>
</reference>
<keyword evidence="2" id="KW-0539">Nucleus</keyword>
<name>A0A6A6UEY3_9PEZI</name>
<evidence type="ECO:0000256" key="1">
    <source>
        <dbReference type="ARBA" id="ARBA00004123"/>
    </source>
</evidence>
<evidence type="ECO:0008006" key="6">
    <source>
        <dbReference type="Google" id="ProtNLM"/>
    </source>
</evidence>
<organism evidence="4 5">
    <name type="scientific">Microthyrium microscopicum</name>
    <dbReference type="NCBI Taxonomy" id="703497"/>
    <lineage>
        <taxon>Eukaryota</taxon>
        <taxon>Fungi</taxon>
        <taxon>Dikarya</taxon>
        <taxon>Ascomycota</taxon>
        <taxon>Pezizomycotina</taxon>
        <taxon>Dothideomycetes</taxon>
        <taxon>Dothideomycetes incertae sedis</taxon>
        <taxon>Microthyriales</taxon>
        <taxon>Microthyriaceae</taxon>
        <taxon>Microthyrium</taxon>
    </lineage>
</organism>
<protein>
    <recommendedName>
        <fullName evidence="6">Transcription factor domain-containing protein</fullName>
    </recommendedName>
</protein>
<evidence type="ECO:0000313" key="4">
    <source>
        <dbReference type="EMBL" id="KAF2670742.1"/>
    </source>
</evidence>
<dbReference type="GO" id="GO:0005634">
    <property type="term" value="C:nucleus"/>
    <property type="evidence" value="ECO:0007669"/>
    <property type="project" value="UniProtKB-SubCell"/>
</dbReference>